<dbReference type="SUPFAM" id="SSF110857">
    <property type="entry name" value="Gamma-glutamyl cyclotransferase-like"/>
    <property type="match status" value="1"/>
</dbReference>
<feature type="binding site" evidence="5">
    <location>
        <position position="261"/>
    </location>
    <ligand>
        <name>Mg(2+)</name>
        <dbReference type="ChEBI" id="CHEBI:18420"/>
        <label>1</label>
    </ligand>
</feature>
<evidence type="ECO:0000256" key="5">
    <source>
        <dbReference type="PIRSR" id="PIRSR604385-2"/>
    </source>
</evidence>
<keyword evidence="5" id="KW-0460">Magnesium</keyword>
<name>A0A238JVH8_9RHOB</name>
<dbReference type="EMBL" id="FXYE01000001">
    <property type="protein sequence ID" value="SMX34678.1"/>
    <property type="molecule type" value="Genomic_DNA"/>
</dbReference>
<evidence type="ECO:0000256" key="2">
    <source>
        <dbReference type="ARBA" id="ARBA00022679"/>
    </source>
</evidence>
<keyword evidence="9" id="KW-1185">Reference proteome</keyword>
<evidence type="ECO:0000313" key="9">
    <source>
        <dbReference type="Proteomes" id="UP000202922"/>
    </source>
</evidence>
<dbReference type="SUPFAM" id="SSF55811">
    <property type="entry name" value="Nudix"/>
    <property type="match status" value="1"/>
</dbReference>
<dbReference type="PROSITE" id="PS00893">
    <property type="entry name" value="NUDIX_BOX"/>
    <property type="match status" value="1"/>
</dbReference>
<dbReference type="InterPro" id="IPR004385">
    <property type="entry name" value="NDP_pyrophosphatase"/>
</dbReference>
<comment type="cofactor">
    <cofactor evidence="1 5">
        <name>Mg(2+)</name>
        <dbReference type="ChEBI" id="CHEBI:18420"/>
    </cofactor>
</comment>
<dbReference type="Gene3D" id="3.10.490.10">
    <property type="entry name" value="Gamma-glutamyl cyclotransferase-like"/>
    <property type="match status" value="1"/>
</dbReference>
<dbReference type="GO" id="GO:0016740">
    <property type="term" value="F:transferase activity"/>
    <property type="evidence" value="ECO:0007669"/>
    <property type="project" value="UniProtKB-KW"/>
</dbReference>
<feature type="binding site" evidence="5">
    <location>
        <position position="330"/>
    </location>
    <ligand>
        <name>Mg(2+)</name>
        <dbReference type="ChEBI" id="CHEBI:18420"/>
        <label>1</label>
    </ligand>
</feature>
<dbReference type="OrthoDB" id="5292471at2"/>
<evidence type="ECO:0000256" key="4">
    <source>
        <dbReference type="ARBA" id="ARBA00030602"/>
    </source>
</evidence>
<dbReference type="CDD" id="cd24155">
    <property type="entry name" value="NUDIX_ADPRase"/>
    <property type="match status" value="1"/>
</dbReference>
<dbReference type="AlphaFoldDB" id="A0A238JVH8"/>
<dbReference type="PROSITE" id="PS51462">
    <property type="entry name" value="NUDIX"/>
    <property type="match status" value="1"/>
</dbReference>
<dbReference type="CDD" id="cd06661">
    <property type="entry name" value="GGCT_like"/>
    <property type="match status" value="1"/>
</dbReference>
<dbReference type="NCBIfam" id="TIGR00052">
    <property type="entry name" value="nudix-type nucleoside diphosphatase, YffH/AdpP family"/>
    <property type="match status" value="1"/>
</dbReference>
<dbReference type="GO" id="GO:0016818">
    <property type="term" value="F:hydrolase activity, acting on acid anhydrides, in phosphorus-containing anhydrides"/>
    <property type="evidence" value="ECO:0007669"/>
    <property type="project" value="InterPro"/>
</dbReference>
<feature type="domain" description="Nudix hydrolase" evidence="7">
    <location>
        <begin position="219"/>
        <end position="359"/>
    </location>
</feature>
<keyword evidence="3 8" id="KW-0378">Hydrolase</keyword>
<dbReference type="InterPro" id="IPR000086">
    <property type="entry name" value="NUDIX_hydrolase_dom"/>
</dbReference>
<dbReference type="InterPro" id="IPR015797">
    <property type="entry name" value="NUDIX_hydrolase-like_dom_sf"/>
</dbReference>
<organism evidence="8 9">
    <name type="scientific">Actibacterium lipolyticum</name>
    <dbReference type="NCBI Taxonomy" id="1524263"/>
    <lineage>
        <taxon>Bacteria</taxon>
        <taxon>Pseudomonadati</taxon>
        <taxon>Pseudomonadota</taxon>
        <taxon>Alphaproteobacteria</taxon>
        <taxon>Rhodobacterales</taxon>
        <taxon>Roseobacteraceae</taxon>
        <taxon>Actibacterium</taxon>
    </lineage>
</organism>
<protein>
    <recommendedName>
        <fullName evidence="4">Putative gamma-glutamylcyclotransferase</fullName>
    </recommendedName>
</protein>
<keyword evidence="2" id="KW-0808">Transferase</keyword>
<dbReference type="GO" id="GO:0046872">
    <property type="term" value="F:metal ion binding"/>
    <property type="evidence" value="ECO:0007669"/>
    <property type="project" value="UniProtKB-KW"/>
</dbReference>
<feature type="binding site" evidence="5">
    <location>
        <position position="281"/>
    </location>
    <ligand>
        <name>Mg(2+)</name>
        <dbReference type="ChEBI" id="CHEBI:18420"/>
        <label>1</label>
    </ligand>
</feature>
<proteinExistence type="predicted"/>
<evidence type="ECO:0000259" key="7">
    <source>
        <dbReference type="PROSITE" id="PS51462"/>
    </source>
</evidence>
<evidence type="ECO:0000256" key="6">
    <source>
        <dbReference type="PIRSR" id="PIRSR604385-3"/>
    </source>
</evidence>
<keyword evidence="5" id="KW-0479">Metal-binding</keyword>
<evidence type="ECO:0000256" key="1">
    <source>
        <dbReference type="ARBA" id="ARBA00001946"/>
    </source>
</evidence>
<dbReference type="PANTHER" id="PTHR31544:SF2">
    <property type="entry name" value="AIG2-LIKE PROTEIN D"/>
    <property type="match status" value="1"/>
</dbReference>
<dbReference type="InterPro" id="IPR009288">
    <property type="entry name" value="AIG2-like_dom"/>
</dbReference>
<feature type="short sequence motif" description="Nudix box" evidence="6">
    <location>
        <begin position="262"/>
        <end position="284"/>
    </location>
</feature>
<dbReference type="InterPro" id="IPR045038">
    <property type="entry name" value="AIG2-like"/>
</dbReference>
<evidence type="ECO:0000313" key="8">
    <source>
        <dbReference type="EMBL" id="SMX34678.1"/>
    </source>
</evidence>
<gene>
    <name evidence="8" type="primary">nudF</name>
    <name evidence="8" type="ORF">COL8621_01433</name>
</gene>
<accession>A0A238JVH8</accession>
<dbReference type="Pfam" id="PF06094">
    <property type="entry name" value="GGACT"/>
    <property type="match status" value="1"/>
</dbReference>
<reference evidence="9" key="1">
    <citation type="submission" date="2017-05" db="EMBL/GenBank/DDBJ databases">
        <authorList>
            <person name="Rodrigo-Torres L."/>
            <person name="Arahal R. D."/>
            <person name="Lucena T."/>
        </authorList>
    </citation>
    <scope>NUCLEOTIDE SEQUENCE [LARGE SCALE GENOMIC DNA]</scope>
    <source>
        <strain evidence="9">CECT 8621</strain>
    </source>
</reference>
<sequence length="374" mass="41068">MGDMFFYGTLCHRPLLECVLGDEREGVQISAARLPGYASYWVKSQSYPMIEPLAGGHAEGLLVRGLSERAIARLNFYEGGFSYCIEEVTVEYSGEFARADVYFPQAEQSKGEPWCLEDWAKIWGPVTVIAAQEVMQDFGIRSAAEIAQRFGSIRSRAASRIRAQDAAPTTLRGAAVPSDVRLHKASRPYADFFSVEEYELTHRRFAGGESAVLSRAGFVATDAATLLPYDPVRDRVLLIEQFRVGPFARGDAQCWSLEAIAGRIDPGETPEEAARREAQEEAHLTIGALHPVFNYYPSPGALSEFLYSYVAIADLPDDAAGLGGAVDEGEDIRAHVIGFERLMALLDTGEVQNAPLIISALWLARNRDRLRAGA</sequence>
<dbReference type="PANTHER" id="PTHR31544">
    <property type="entry name" value="AIG2-LIKE PROTEIN D"/>
    <property type="match status" value="1"/>
</dbReference>
<evidence type="ECO:0000256" key="3">
    <source>
        <dbReference type="ARBA" id="ARBA00022801"/>
    </source>
</evidence>
<dbReference type="Proteomes" id="UP000202922">
    <property type="component" value="Unassembled WGS sequence"/>
</dbReference>
<dbReference type="InterPro" id="IPR020084">
    <property type="entry name" value="NUDIX_hydrolase_CS"/>
</dbReference>
<dbReference type="InterPro" id="IPR013024">
    <property type="entry name" value="GGCT-like"/>
</dbReference>
<feature type="binding site" evidence="5">
    <location>
        <position position="277"/>
    </location>
    <ligand>
        <name>Mg(2+)</name>
        <dbReference type="ChEBI" id="CHEBI:18420"/>
        <label>1</label>
    </ligand>
</feature>
<dbReference type="InterPro" id="IPR036568">
    <property type="entry name" value="GGCT-like_sf"/>
</dbReference>
<dbReference type="Gene3D" id="3.90.79.10">
    <property type="entry name" value="Nucleoside Triphosphate Pyrophosphohydrolase"/>
    <property type="match status" value="1"/>
</dbReference>
<dbReference type="Pfam" id="PF00293">
    <property type="entry name" value="NUDIX"/>
    <property type="match status" value="1"/>
</dbReference>